<evidence type="ECO:0000313" key="2">
    <source>
        <dbReference type="EMBL" id="KZT53873.1"/>
    </source>
</evidence>
<reference evidence="2 3" key="1">
    <citation type="journal article" date="2016" name="Mol. Biol. Evol.">
        <title>Comparative Genomics of Early-Diverging Mushroom-Forming Fungi Provides Insights into the Origins of Lignocellulose Decay Capabilities.</title>
        <authorList>
            <person name="Nagy L.G."/>
            <person name="Riley R."/>
            <person name="Tritt A."/>
            <person name="Adam C."/>
            <person name="Daum C."/>
            <person name="Floudas D."/>
            <person name="Sun H."/>
            <person name="Yadav J.S."/>
            <person name="Pangilinan J."/>
            <person name="Larsson K.H."/>
            <person name="Matsuura K."/>
            <person name="Barry K."/>
            <person name="Labutti K."/>
            <person name="Kuo R."/>
            <person name="Ohm R.A."/>
            <person name="Bhattacharya S.S."/>
            <person name="Shirouzu T."/>
            <person name="Yoshinaga Y."/>
            <person name="Martin F.M."/>
            <person name="Grigoriev I.V."/>
            <person name="Hibbett D.S."/>
        </authorList>
    </citation>
    <scope>NUCLEOTIDE SEQUENCE [LARGE SCALE GENOMIC DNA]</scope>
    <source>
        <strain evidence="2 3">HHB12733</strain>
    </source>
</reference>
<feature type="compositionally biased region" description="Pro residues" evidence="1">
    <location>
        <begin position="182"/>
        <end position="192"/>
    </location>
</feature>
<dbReference type="AlphaFoldDB" id="A0A165E0R2"/>
<keyword evidence="3" id="KW-1185">Reference proteome</keyword>
<evidence type="ECO:0000313" key="3">
    <source>
        <dbReference type="Proteomes" id="UP000076842"/>
    </source>
</evidence>
<protein>
    <submittedName>
        <fullName evidence="2">Uncharacterized protein</fullName>
    </submittedName>
</protein>
<feature type="compositionally biased region" description="Basic and acidic residues" evidence="1">
    <location>
        <begin position="215"/>
        <end position="229"/>
    </location>
</feature>
<sequence length="229" mass="24138">MSPNSITPSPAGLLDSVDSVCQCRAVRRAGAGAGEGVWREIRLGGSGRGARDGGRAELLVARAARHPVPFCSRGGSLVQSSPSYSVCISSLRCAAALFSSVARCVSALFLPLLLCQEHRATPHSHTPLPASSHRDPQQRTPHPLPPANSRSPRTFSPTHALRGGPLPFPAPHTLHIRLPGLPGTPSPVPPTHQPSQDPSFSPPTPPTPRINHPRSPLDLDHDRPPACPA</sequence>
<name>A0A165E0R2_9BASI</name>
<dbReference type="Proteomes" id="UP000076842">
    <property type="component" value="Unassembled WGS sequence"/>
</dbReference>
<dbReference type="InParanoid" id="A0A165E0R2"/>
<dbReference type="EMBL" id="KV424027">
    <property type="protein sequence ID" value="KZT53873.1"/>
    <property type="molecule type" value="Genomic_DNA"/>
</dbReference>
<accession>A0A165E0R2</accession>
<feature type="compositionally biased region" description="Polar residues" evidence="1">
    <location>
        <begin position="148"/>
        <end position="157"/>
    </location>
</feature>
<organism evidence="2 3">
    <name type="scientific">Calocera cornea HHB12733</name>
    <dbReference type="NCBI Taxonomy" id="1353952"/>
    <lineage>
        <taxon>Eukaryota</taxon>
        <taxon>Fungi</taxon>
        <taxon>Dikarya</taxon>
        <taxon>Basidiomycota</taxon>
        <taxon>Agaricomycotina</taxon>
        <taxon>Dacrymycetes</taxon>
        <taxon>Dacrymycetales</taxon>
        <taxon>Dacrymycetaceae</taxon>
        <taxon>Calocera</taxon>
    </lineage>
</organism>
<feature type="region of interest" description="Disordered" evidence="1">
    <location>
        <begin position="122"/>
        <end position="229"/>
    </location>
</feature>
<gene>
    <name evidence="2" type="ORF">CALCODRAFT_35733</name>
</gene>
<proteinExistence type="predicted"/>
<evidence type="ECO:0000256" key="1">
    <source>
        <dbReference type="SAM" id="MobiDB-lite"/>
    </source>
</evidence>